<name>A0AA36MT06_9DINO</name>
<gene>
    <name evidence="1" type="ORF">EVOR1521_LOCUS6574</name>
</gene>
<organism evidence="1 2">
    <name type="scientific">Effrenium voratum</name>
    <dbReference type="NCBI Taxonomy" id="2562239"/>
    <lineage>
        <taxon>Eukaryota</taxon>
        <taxon>Sar</taxon>
        <taxon>Alveolata</taxon>
        <taxon>Dinophyceae</taxon>
        <taxon>Suessiales</taxon>
        <taxon>Symbiodiniaceae</taxon>
        <taxon>Effrenium</taxon>
    </lineage>
</organism>
<reference evidence="1" key="1">
    <citation type="submission" date="2023-08" db="EMBL/GenBank/DDBJ databases">
        <authorList>
            <person name="Chen Y."/>
            <person name="Shah S."/>
            <person name="Dougan E. K."/>
            <person name="Thang M."/>
            <person name="Chan C."/>
        </authorList>
    </citation>
    <scope>NUCLEOTIDE SEQUENCE</scope>
</reference>
<comment type="caution">
    <text evidence="1">The sequence shown here is derived from an EMBL/GenBank/DDBJ whole genome shotgun (WGS) entry which is preliminary data.</text>
</comment>
<proteinExistence type="predicted"/>
<protein>
    <submittedName>
        <fullName evidence="1">Uncharacterized protein</fullName>
    </submittedName>
</protein>
<dbReference type="Proteomes" id="UP001178507">
    <property type="component" value="Unassembled WGS sequence"/>
</dbReference>
<sequence>MFPEPQVDRCLQAFEAGEEVLAFYHSNLHPRGHRFVHVCALKGQPLCGLSSGWLWATVQHLKRPGDPRVQVRFVGPFRDPLLGTVEVLDLQLPSGLVRPKGWAPAQPLLSVLLLRWWDYGVNPTWSDFAVTNDGMLRDLVDGPCGLFPVLAGEFELYTVFIKRSADLEAVLEHWAQAVLQGINTVVWYFLWPCLRRDADTEAGCVREKLFFDLQRRMERVGLRSGWPHPSMLYRQLCGKLWVSQMCLNKGFRVPPTVTVHYTDVRSDPHAAAQQALSSLERLRARLGGAGAARGVAKLGFSWQGDDVLPFDGVDNLARVLCRLLGKQGSEQLTCLVQEMVPDVVCEHRVLCFRNAAARPQSFVREHLWLRMKPKGEHHNHQACCEVQDFALASAKVVSRDEAPREFFGGSADARDAVESATDDLVDEWLLWFTTEDAEPPPVTRLDFLVSWRPDVMPAVWTCEVGECGASLCSVECEARNCAVLNWAIRHDASGRFPAALPPIRRNNGWKS</sequence>
<dbReference type="AlphaFoldDB" id="A0AA36MT06"/>
<evidence type="ECO:0000313" key="1">
    <source>
        <dbReference type="EMBL" id="CAJ1377882.1"/>
    </source>
</evidence>
<evidence type="ECO:0000313" key="2">
    <source>
        <dbReference type="Proteomes" id="UP001178507"/>
    </source>
</evidence>
<dbReference type="EMBL" id="CAUJNA010000496">
    <property type="protein sequence ID" value="CAJ1377882.1"/>
    <property type="molecule type" value="Genomic_DNA"/>
</dbReference>
<keyword evidence="2" id="KW-1185">Reference proteome</keyword>
<accession>A0AA36MT06</accession>